<evidence type="ECO:0000256" key="6">
    <source>
        <dbReference type="PROSITE-ProRule" id="PRU00433"/>
    </source>
</evidence>
<keyword evidence="2 6" id="KW-0349">Heme</keyword>
<keyword evidence="4" id="KW-0249">Electron transport</keyword>
<dbReference type="InterPro" id="IPR009056">
    <property type="entry name" value="Cyt_c-like_dom"/>
</dbReference>
<dbReference type="RefSeq" id="WP_345866136.1">
    <property type="nucleotide sequence ID" value="NZ_JBDIMF010000008.1"/>
</dbReference>
<name>A0ABU9XWJ5_9SPHN</name>
<dbReference type="PROSITE" id="PS51257">
    <property type="entry name" value="PROKAR_LIPOPROTEIN"/>
    <property type="match status" value="1"/>
</dbReference>
<keyword evidence="3 6" id="KW-0479">Metal-binding</keyword>
<reference evidence="10 11" key="1">
    <citation type="submission" date="2024-05" db="EMBL/GenBank/DDBJ databases">
        <authorList>
            <person name="Liu Q."/>
            <person name="Xin Y.-H."/>
        </authorList>
    </citation>
    <scope>NUCLEOTIDE SEQUENCE [LARGE SCALE GENOMIC DNA]</scope>
    <source>
        <strain evidence="10 11">CGMCC 1.15349</strain>
    </source>
</reference>
<sequence>MQSRSTTRFGHVALCAAVSVLALAACSKKAEETTTAETTTTQSEVTTTPAEAPPAAAPAATAAAAPAPDNTDTLSGVQYAAYTGDAAKGKIAFITCQTCHAVEPGVNKIGPSLHAVVGRQAGTVAGFAYTAANKNSGITWTPEKLFQYLEKPQRVVPGTKMVFPGWADPQKRADTIAYLQSTS</sequence>
<dbReference type="PROSITE" id="PS51007">
    <property type="entry name" value="CYTC"/>
    <property type="match status" value="1"/>
</dbReference>
<comment type="caution">
    <text evidence="10">The sequence shown here is derived from an EMBL/GenBank/DDBJ whole genome shotgun (WGS) entry which is preliminary data.</text>
</comment>
<evidence type="ECO:0000256" key="8">
    <source>
        <dbReference type="SAM" id="SignalP"/>
    </source>
</evidence>
<evidence type="ECO:0000256" key="5">
    <source>
        <dbReference type="ARBA" id="ARBA00023004"/>
    </source>
</evidence>
<dbReference type="Proteomes" id="UP001404104">
    <property type="component" value="Unassembled WGS sequence"/>
</dbReference>
<feature type="compositionally biased region" description="Low complexity" evidence="7">
    <location>
        <begin position="57"/>
        <end position="68"/>
    </location>
</feature>
<keyword evidence="1" id="KW-0813">Transport</keyword>
<dbReference type="InterPro" id="IPR002327">
    <property type="entry name" value="Cyt_c_1A/1B"/>
</dbReference>
<dbReference type="InterPro" id="IPR036909">
    <property type="entry name" value="Cyt_c-like_dom_sf"/>
</dbReference>
<proteinExistence type="predicted"/>
<evidence type="ECO:0000256" key="2">
    <source>
        <dbReference type="ARBA" id="ARBA00022617"/>
    </source>
</evidence>
<dbReference type="SUPFAM" id="SSF46626">
    <property type="entry name" value="Cytochrome c"/>
    <property type="match status" value="1"/>
</dbReference>
<evidence type="ECO:0000259" key="9">
    <source>
        <dbReference type="PROSITE" id="PS51007"/>
    </source>
</evidence>
<keyword evidence="11" id="KW-1185">Reference proteome</keyword>
<evidence type="ECO:0000313" key="11">
    <source>
        <dbReference type="Proteomes" id="UP001404104"/>
    </source>
</evidence>
<dbReference type="EMBL" id="JBDIMF010000008">
    <property type="protein sequence ID" value="MEN2787892.1"/>
    <property type="molecule type" value="Genomic_DNA"/>
</dbReference>
<evidence type="ECO:0000256" key="3">
    <source>
        <dbReference type="ARBA" id="ARBA00022723"/>
    </source>
</evidence>
<dbReference type="Pfam" id="PF00034">
    <property type="entry name" value="Cytochrom_C"/>
    <property type="match status" value="1"/>
</dbReference>
<feature type="signal peptide" evidence="8">
    <location>
        <begin position="1"/>
        <end position="24"/>
    </location>
</feature>
<evidence type="ECO:0000256" key="1">
    <source>
        <dbReference type="ARBA" id="ARBA00022448"/>
    </source>
</evidence>
<accession>A0ABU9XWJ5</accession>
<feature type="compositionally biased region" description="Low complexity" evidence="7">
    <location>
        <begin position="31"/>
        <end position="50"/>
    </location>
</feature>
<feature type="chain" id="PRO_5046317379" evidence="8">
    <location>
        <begin position="25"/>
        <end position="183"/>
    </location>
</feature>
<dbReference type="PRINTS" id="PR00604">
    <property type="entry name" value="CYTCHRMECIAB"/>
</dbReference>
<protein>
    <submittedName>
        <fullName evidence="10">Cytochrome c family protein</fullName>
    </submittedName>
</protein>
<gene>
    <name evidence="10" type="ORF">ABC969_15875</name>
</gene>
<evidence type="ECO:0000256" key="7">
    <source>
        <dbReference type="SAM" id="MobiDB-lite"/>
    </source>
</evidence>
<keyword evidence="8" id="KW-0732">Signal</keyword>
<dbReference type="Gene3D" id="1.10.760.10">
    <property type="entry name" value="Cytochrome c-like domain"/>
    <property type="match status" value="1"/>
</dbReference>
<keyword evidence="5 6" id="KW-0408">Iron</keyword>
<feature type="region of interest" description="Disordered" evidence="7">
    <location>
        <begin position="31"/>
        <end position="69"/>
    </location>
</feature>
<dbReference type="PANTHER" id="PTHR11961">
    <property type="entry name" value="CYTOCHROME C"/>
    <property type="match status" value="1"/>
</dbReference>
<evidence type="ECO:0000256" key="4">
    <source>
        <dbReference type="ARBA" id="ARBA00022982"/>
    </source>
</evidence>
<evidence type="ECO:0000313" key="10">
    <source>
        <dbReference type="EMBL" id="MEN2787892.1"/>
    </source>
</evidence>
<organism evidence="10 11">
    <name type="scientific">Sphingomonas qilianensis</name>
    <dbReference type="NCBI Taxonomy" id="1736690"/>
    <lineage>
        <taxon>Bacteria</taxon>
        <taxon>Pseudomonadati</taxon>
        <taxon>Pseudomonadota</taxon>
        <taxon>Alphaproteobacteria</taxon>
        <taxon>Sphingomonadales</taxon>
        <taxon>Sphingomonadaceae</taxon>
        <taxon>Sphingomonas</taxon>
    </lineage>
</organism>
<feature type="domain" description="Cytochrome c" evidence="9">
    <location>
        <begin position="84"/>
        <end position="183"/>
    </location>
</feature>